<evidence type="ECO:0000256" key="1">
    <source>
        <dbReference type="ARBA" id="ARBA00004123"/>
    </source>
</evidence>
<dbReference type="GO" id="GO:2000177">
    <property type="term" value="P:regulation of neural precursor cell proliferation"/>
    <property type="evidence" value="ECO:0007669"/>
    <property type="project" value="UniProtKB-ARBA"/>
</dbReference>
<comment type="similarity">
    <text evidence="8">Belongs to the snail C2H2-type zinc-finger protein family.</text>
</comment>
<dbReference type="OrthoDB" id="5428132at2759"/>
<dbReference type="GO" id="GO:0007417">
    <property type="term" value="P:central nervous system development"/>
    <property type="evidence" value="ECO:0007669"/>
    <property type="project" value="UniProtKB-ARBA"/>
</dbReference>
<feature type="compositionally biased region" description="Basic residues" evidence="13">
    <location>
        <begin position="121"/>
        <end position="136"/>
    </location>
</feature>
<evidence type="ECO:0000256" key="10">
    <source>
        <dbReference type="ARBA" id="ARBA00071743"/>
    </source>
</evidence>
<evidence type="ECO:0000256" key="6">
    <source>
        <dbReference type="ARBA" id="ARBA00023125"/>
    </source>
</evidence>
<evidence type="ECO:0000256" key="5">
    <source>
        <dbReference type="ARBA" id="ARBA00022833"/>
    </source>
</evidence>
<reference evidence="15 16" key="1">
    <citation type="submission" date="2020-04" db="EMBL/GenBank/DDBJ databases">
        <authorList>
            <person name="Alioto T."/>
            <person name="Alioto T."/>
            <person name="Gomez Garrido J."/>
        </authorList>
    </citation>
    <scope>NUCLEOTIDE SEQUENCE [LARGE SCALE GENOMIC DNA]</scope>
</reference>
<dbReference type="EMBL" id="CADEPI010000008">
    <property type="protein sequence ID" value="CAB3362232.1"/>
    <property type="molecule type" value="Genomic_DNA"/>
</dbReference>
<evidence type="ECO:0000256" key="7">
    <source>
        <dbReference type="ARBA" id="ARBA00023242"/>
    </source>
</evidence>
<dbReference type="GO" id="GO:0060562">
    <property type="term" value="P:epithelial tube morphogenesis"/>
    <property type="evidence" value="ECO:0007669"/>
    <property type="project" value="UniProtKB-ARBA"/>
</dbReference>
<dbReference type="GO" id="GO:0000978">
    <property type="term" value="F:RNA polymerase II cis-regulatory region sequence-specific DNA binding"/>
    <property type="evidence" value="ECO:0007669"/>
    <property type="project" value="TreeGrafter"/>
</dbReference>
<keyword evidence="3" id="KW-0677">Repeat</keyword>
<dbReference type="PROSITE" id="PS50157">
    <property type="entry name" value="ZINC_FINGER_C2H2_2"/>
    <property type="match status" value="5"/>
</dbReference>
<evidence type="ECO:0000256" key="12">
    <source>
        <dbReference type="PROSITE-ProRule" id="PRU00042"/>
    </source>
</evidence>
<evidence type="ECO:0000256" key="3">
    <source>
        <dbReference type="ARBA" id="ARBA00022737"/>
    </source>
</evidence>
<evidence type="ECO:0000313" key="15">
    <source>
        <dbReference type="EMBL" id="CAB3362232.1"/>
    </source>
</evidence>
<keyword evidence="2" id="KW-0479">Metal-binding</keyword>
<dbReference type="Pfam" id="PF00096">
    <property type="entry name" value="zf-C2H2"/>
    <property type="match status" value="4"/>
</dbReference>
<accession>A0A8S1BZL8</accession>
<dbReference type="PANTHER" id="PTHR24388">
    <property type="entry name" value="ZINC FINGER PROTEIN"/>
    <property type="match status" value="1"/>
</dbReference>
<dbReference type="InterPro" id="IPR050527">
    <property type="entry name" value="Snail/Krueppel_Znf"/>
</dbReference>
<dbReference type="FunFam" id="3.30.160.60:FF:000207">
    <property type="entry name" value="zinc finger protein SNAI2"/>
    <property type="match status" value="1"/>
</dbReference>
<evidence type="ECO:0000256" key="8">
    <source>
        <dbReference type="ARBA" id="ARBA00037948"/>
    </source>
</evidence>
<feature type="compositionally biased region" description="Low complexity" evidence="13">
    <location>
        <begin position="20"/>
        <end position="29"/>
    </location>
</feature>
<dbReference type="PROSITE" id="PS00028">
    <property type="entry name" value="ZINC_FINGER_C2H2_1"/>
    <property type="match status" value="4"/>
</dbReference>
<evidence type="ECO:0000256" key="13">
    <source>
        <dbReference type="SAM" id="MobiDB-lite"/>
    </source>
</evidence>
<dbReference type="GO" id="GO:0055059">
    <property type="term" value="P:asymmetric neuroblast division"/>
    <property type="evidence" value="ECO:0007669"/>
    <property type="project" value="UniProtKB-ARBA"/>
</dbReference>
<feature type="region of interest" description="Disordered" evidence="13">
    <location>
        <begin position="110"/>
        <end position="136"/>
    </location>
</feature>
<feature type="region of interest" description="Disordered" evidence="13">
    <location>
        <begin position="290"/>
        <end position="313"/>
    </location>
</feature>
<gene>
    <name evidence="15" type="ORF">CLODIP_2_CD05060</name>
</gene>
<evidence type="ECO:0000256" key="4">
    <source>
        <dbReference type="ARBA" id="ARBA00022771"/>
    </source>
</evidence>
<comment type="subunit">
    <text evidence="9">Interacts (via SNAG domain) with LIMD1 (via LIM domains), WTIP (via LIM domains) and AJUBA (via LIM domains).</text>
</comment>
<feature type="region of interest" description="Disordered" evidence="13">
    <location>
        <begin position="243"/>
        <end position="271"/>
    </location>
</feature>
<organism evidence="15 16">
    <name type="scientific">Cloeon dipterum</name>
    <dbReference type="NCBI Taxonomy" id="197152"/>
    <lineage>
        <taxon>Eukaryota</taxon>
        <taxon>Metazoa</taxon>
        <taxon>Ecdysozoa</taxon>
        <taxon>Arthropoda</taxon>
        <taxon>Hexapoda</taxon>
        <taxon>Insecta</taxon>
        <taxon>Pterygota</taxon>
        <taxon>Palaeoptera</taxon>
        <taxon>Ephemeroptera</taxon>
        <taxon>Pisciforma</taxon>
        <taxon>Baetidae</taxon>
        <taxon>Cloeon</taxon>
    </lineage>
</organism>
<keyword evidence="6" id="KW-0238">DNA-binding</keyword>
<dbReference type="FunFam" id="3.30.160.60:FF:000169">
    <property type="entry name" value="transcriptional repressor scratch 2"/>
    <property type="match status" value="1"/>
</dbReference>
<evidence type="ECO:0000256" key="2">
    <source>
        <dbReference type="ARBA" id="ARBA00022723"/>
    </source>
</evidence>
<dbReference type="GO" id="GO:0005634">
    <property type="term" value="C:nucleus"/>
    <property type="evidence" value="ECO:0007669"/>
    <property type="project" value="UniProtKB-SubCell"/>
</dbReference>
<keyword evidence="4 12" id="KW-0863">Zinc-finger</keyword>
<dbReference type="Gene3D" id="3.30.160.60">
    <property type="entry name" value="Classic Zinc Finger"/>
    <property type="match status" value="4"/>
</dbReference>
<dbReference type="FunFam" id="3.30.160.60:FF:001484">
    <property type="entry name" value="Uncharacterized protein, isoform B"/>
    <property type="match status" value="1"/>
</dbReference>
<evidence type="ECO:0000259" key="14">
    <source>
        <dbReference type="PROSITE" id="PS50157"/>
    </source>
</evidence>
<keyword evidence="16" id="KW-1185">Reference proteome</keyword>
<dbReference type="AlphaFoldDB" id="A0A8S1BZL8"/>
<feature type="domain" description="C2H2-type" evidence="14">
    <location>
        <begin position="311"/>
        <end position="338"/>
    </location>
</feature>
<proteinExistence type="inferred from homology"/>
<keyword evidence="7" id="KW-0539">Nucleus</keyword>
<dbReference type="GO" id="GO:0008270">
    <property type="term" value="F:zinc ion binding"/>
    <property type="evidence" value="ECO:0007669"/>
    <property type="project" value="UniProtKB-KW"/>
</dbReference>
<protein>
    <recommendedName>
        <fullName evidence="10">Transcriptional repressor scratch 1</fullName>
    </recommendedName>
    <alternativeName>
        <fullName evidence="11">Scratch homolog 1 zinc finger protein</fullName>
    </alternativeName>
</protein>
<comment type="subcellular location">
    <subcellularLocation>
        <location evidence="1">Nucleus</location>
    </subcellularLocation>
</comment>
<sequence>MPRCLMAKKWKYPWDREKAAAAAASAAASEEADKKAAPQPSSQESSPAQQPPPSSSSSTSTTIRLGWGPSSPTAGATAPSPPPNAPGTPERVAVLYNGYVQELSHGLSFPYLSHRGPPAPPHHHHHHHHPHPHHHVPPGVLLHRGDEGYQFPAEAYHHYPPTYLAEPHRYEERWAEHQPSPAAPLAPLPPRKSLAMCYTSTGAALSLPPKKKDIYRPYSLQDPVKPSHKDLSAAHAILDLSASSQPEASGNASTSGDERPPSTVPPSPTPSCKTVAYTYEAFFVSDGRSKRKTTSLGSASPMRDPTEKPKYTCPECGKQYATSSNLSRHKQTHRSLDSQSAKKCPTCGKAYVSMPALAMHVLTHNLSHKCDVCGKAFSRPWLLQGHLRSHTGEKPYGCAHCGKAFADRSNLRAHMQTHSAAKNFRCKRCDKSFALKSYLNKHYESACFKDGPSGVLTPPSSPGDGLVCCPTTSDLHLLQSPPPYPPPLPLHPGVYAA</sequence>
<feature type="domain" description="C2H2-type" evidence="14">
    <location>
        <begin position="368"/>
        <end position="395"/>
    </location>
</feature>
<dbReference type="SUPFAM" id="SSF57667">
    <property type="entry name" value="beta-beta-alpha zinc fingers"/>
    <property type="match status" value="3"/>
</dbReference>
<evidence type="ECO:0000256" key="11">
    <source>
        <dbReference type="ARBA" id="ARBA00083685"/>
    </source>
</evidence>
<dbReference type="PANTHER" id="PTHR24388:SF38">
    <property type="entry name" value="PROTEIN SNAIL"/>
    <property type="match status" value="1"/>
</dbReference>
<keyword evidence="5" id="KW-0862">Zinc</keyword>
<dbReference type="InterPro" id="IPR036236">
    <property type="entry name" value="Znf_C2H2_sf"/>
</dbReference>
<dbReference type="InterPro" id="IPR013087">
    <property type="entry name" value="Znf_C2H2_type"/>
</dbReference>
<feature type="region of interest" description="Disordered" evidence="13">
    <location>
        <begin position="17"/>
        <end position="90"/>
    </location>
</feature>
<feature type="compositionally biased region" description="Low complexity" evidence="13">
    <location>
        <begin position="55"/>
        <end position="78"/>
    </location>
</feature>
<feature type="compositionally biased region" description="Polar residues" evidence="13">
    <location>
        <begin position="243"/>
        <end position="255"/>
    </location>
</feature>
<feature type="domain" description="C2H2-type" evidence="14">
    <location>
        <begin position="424"/>
        <end position="452"/>
    </location>
</feature>
<evidence type="ECO:0000256" key="9">
    <source>
        <dbReference type="ARBA" id="ARBA00064979"/>
    </source>
</evidence>
<feature type="domain" description="C2H2-type" evidence="14">
    <location>
        <begin position="396"/>
        <end position="423"/>
    </location>
</feature>
<comment type="caution">
    <text evidence="15">The sequence shown here is derived from an EMBL/GenBank/DDBJ whole genome shotgun (WGS) entry which is preliminary data.</text>
</comment>
<dbReference type="Proteomes" id="UP000494165">
    <property type="component" value="Unassembled WGS sequence"/>
</dbReference>
<feature type="domain" description="C2H2-type" evidence="14">
    <location>
        <begin position="342"/>
        <end position="369"/>
    </location>
</feature>
<dbReference type="FunFam" id="3.30.160.60:FF:000043">
    <property type="entry name" value="Scratch family zinc finger 2"/>
    <property type="match status" value="1"/>
</dbReference>
<feature type="compositionally biased region" description="Low complexity" evidence="13">
    <location>
        <begin position="37"/>
        <end position="48"/>
    </location>
</feature>
<dbReference type="SMART" id="SM00355">
    <property type="entry name" value="ZnF_C2H2"/>
    <property type="match status" value="5"/>
</dbReference>
<name>A0A8S1BZL8_9INSE</name>
<evidence type="ECO:0000313" key="16">
    <source>
        <dbReference type="Proteomes" id="UP000494165"/>
    </source>
</evidence>
<dbReference type="GO" id="GO:0000981">
    <property type="term" value="F:DNA-binding transcription factor activity, RNA polymerase II-specific"/>
    <property type="evidence" value="ECO:0007669"/>
    <property type="project" value="TreeGrafter"/>
</dbReference>